<feature type="region of interest" description="Disordered" evidence="6">
    <location>
        <begin position="1"/>
        <end position="25"/>
    </location>
</feature>
<evidence type="ECO:0000256" key="2">
    <source>
        <dbReference type="ARBA" id="ARBA00004604"/>
    </source>
</evidence>
<evidence type="ECO:0000256" key="5">
    <source>
        <dbReference type="ARBA" id="ARBA00023242"/>
    </source>
</evidence>
<dbReference type="eggNOG" id="KOG2971">
    <property type="taxonomic scope" value="Eukaryota"/>
</dbReference>
<evidence type="ECO:0000313" key="10">
    <source>
        <dbReference type="Proteomes" id="UP000182444"/>
    </source>
</evidence>
<feature type="domain" description="Brix" evidence="7">
    <location>
        <begin position="29"/>
        <end position="227"/>
    </location>
</feature>
<dbReference type="InterPro" id="IPR026532">
    <property type="entry name" value="BRX1"/>
</dbReference>
<accession>A0A1H6PI67</accession>
<dbReference type="GO" id="GO:0008097">
    <property type="term" value="F:5S rRNA binding"/>
    <property type="evidence" value="ECO:0007669"/>
    <property type="project" value="EnsemblFungi"/>
</dbReference>
<dbReference type="Pfam" id="PF04427">
    <property type="entry name" value="Brix"/>
    <property type="match status" value="1"/>
</dbReference>
<dbReference type="Gene3D" id="3.40.50.10480">
    <property type="entry name" value="Probable brix-domain ribosomal biogenesis protein"/>
    <property type="match status" value="1"/>
</dbReference>
<dbReference type="InterPro" id="IPR007109">
    <property type="entry name" value="Brix"/>
</dbReference>
<dbReference type="OMA" id="YRHRHLM"/>
<dbReference type="SUPFAM" id="SSF52954">
    <property type="entry name" value="Class II aaRS ABD-related"/>
    <property type="match status" value="1"/>
</dbReference>
<dbReference type="EMBL" id="KZ858951">
    <property type="protein sequence ID" value="RDW28682.1"/>
    <property type="molecule type" value="Genomic_DNA"/>
</dbReference>
<evidence type="ECO:0000313" key="11">
    <source>
        <dbReference type="Proteomes" id="UP000256601"/>
    </source>
</evidence>
<dbReference type="GO" id="GO:0005730">
    <property type="term" value="C:nucleolus"/>
    <property type="evidence" value="ECO:0007669"/>
    <property type="project" value="UniProtKB-SubCell"/>
</dbReference>
<reference evidence="9 11" key="2">
    <citation type="submission" date="2018-07" db="EMBL/GenBank/DDBJ databases">
        <title>Draft Genome Assemblies for Five Robust Yarrowia lipolytica Strains Exhibiting High Lipid Production and Pentose Sugar Utilization and Sugar Alcohol Secretion from Undetoxified Lignocellulosic Biomass Hydrolysates.</title>
        <authorList>
            <consortium name="DOE Joint Genome Institute"/>
            <person name="Walker C."/>
            <person name="Ryu S."/>
            <person name="Na H."/>
            <person name="Zane M."/>
            <person name="LaButti K."/>
            <person name="Lipzen A."/>
            <person name="Haridas S."/>
            <person name="Barry K."/>
            <person name="Grigoriev I.V."/>
            <person name="Quarterman J."/>
            <person name="Slininger P."/>
            <person name="Dien B."/>
            <person name="Trinh C.T."/>
        </authorList>
    </citation>
    <scope>NUCLEOTIDE SEQUENCE [LARGE SCALE GENOMIC DNA]</scope>
    <source>
        <strain evidence="9 11">YB392</strain>
    </source>
</reference>
<organism evidence="8 10">
    <name type="scientific">Yarrowia lipolytica</name>
    <name type="common">Candida lipolytica</name>
    <dbReference type="NCBI Taxonomy" id="4952"/>
    <lineage>
        <taxon>Eukaryota</taxon>
        <taxon>Fungi</taxon>
        <taxon>Dikarya</taxon>
        <taxon>Ascomycota</taxon>
        <taxon>Saccharomycotina</taxon>
        <taxon>Dipodascomycetes</taxon>
        <taxon>Dipodascales</taxon>
        <taxon>Dipodascales incertae sedis</taxon>
        <taxon>Yarrowia</taxon>
    </lineage>
</organism>
<feature type="compositionally biased region" description="Polar residues" evidence="6">
    <location>
        <begin position="1"/>
        <end position="12"/>
    </location>
</feature>
<dbReference type="KEGG" id="yli:2907418"/>
<comment type="similarity">
    <text evidence="3">Belongs to the BRX1 family.</text>
</comment>
<evidence type="ECO:0000259" key="7">
    <source>
        <dbReference type="PROSITE" id="PS50833"/>
    </source>
</evidence>
<dbReference type="VEuPathDB" id="FungiDB:YALI1_B15692g"/>
<name>A0A1H6PI67_YARLL</name>
<dbReference type="Proteomes" id="UP000256601">
    <property type="component" value="Unassembled WGS sequence"/>
</dbReference>
<evidence type="ECO:0000256" key="4">
    <source>
        <dbReference type="ARBA" id="ARBA00022517"/>
    </source>
</evidence>
<keyword evidence="4" id="KW-0690">Ribosome biogenesis</keyword>
<comment type="function">
    <text evidence="1">Required for biogenesis of the 60S ribosomal subunit.</text>
</comment>
<dbReference type="GO" id="GO:0000027">
    <property type="term" value="P:ribosomal large subunit assembly"/>
    <property type="evidence" value="ECO:0007669"/>
    <property type="project" value="EnsemblFungi"/>
</dbReference>
<dbReference type="Proteomes" id="UP000182444">
    <property type="component" value="Chromosome 1B"/>
</dbReference>
<dbReference type="VEuPathDB" id="FungiDB:YALI0_B11880g"/>
<feature type="compositionally biased region" description="Basic and acidic residues" evidence="6">
    <location>
        <begin position="13"/>
        <end position="25"/>
    </location>
</feature>
<dbReference type="GO" id="GO:0000464">
    <property type="term" value="P:endonucleolytic cleavage in ITS1 upstream of 5.8S rRNA from tricistronic rRNA transcript (SSU-rRNA, 5.8S rRNA, LSU-rRNA)"/>
    <property type="evidence" value="ECO:0007669"/>
    <property type="project" value="EnsemblFungi"/>
</dbReference>
<dbReference type="OrthoDB" id="1638493at2759"/>
<protein>
    <submittedName>
        <fullName evidence="9">Brix domain-domain-containing protein</fullName>
    </submittedName>
</protein>
<dbReference type="RefSeq" id="XP_500778.1">
    <property type="nucleotide sequence ID" value="XM_500778.1"/>
</dbReference>
<proteinExistence type="inferred from homology"/>
<dbReference type="GeneID" id="2907418"/>
<dbReference type="GO" id="GO:0030687">
    <property type="term" value="C:preribosome, large subunit precursor"/>
    <property type="evidence" value="ECO:0007669"/>
    <property type="project" value="EnsemblFungi"/>
</dbReference>
<evidence type="ECO:0000313" key="9">
    <source>
        <dbReference type="EMBL" id="RDW28682.1"/>
    </source>
</evidence>
<dbReference type="AlphaFoldDB" id="A0A1H6PI67"/>
<dbReference type="GO" id="GO:0042134">
    <property type="term" value="F:rRNA primary transcript binding"/>
    <property type="evidence" value="ECO:0007669"/>
    <property type="project" value="EnsemblFungi"/>
</dbReference>
<dbReference type="SMART" id="SM00879">
    <property type="entry name" value="Brix"/>
    <property type="match status" value="1"/>
</dbReference>
<reference evidence="8 10" key="1">
    <citation type="journal article" date="2016" name="PLoS ONE">
        <title>Sequence Assembly of Yarrowia lipolytica Strain W29/CLIB89 Shows Transposable Element Diversity.</title>
        <authorList>
            <person name="Magnan C."/>
            <person name="Yu J."/>
            <person name="Chang I."/>
            <person name="Jahn E."/>
            <person name="Kanomata Y."/>
            <person name="Wu J."/>
            <person name="Zeller M."/>
            <person name="Oakes M."/>
            <person name="Baldi P."/>
            <person name="Sandmeyer S."/>
        </authorList>
    </citation>
    <scope>NUCLEOTIDE SEQUENCE [LARGE SCALE GENOMIC DNA]</scope>
    <source>
        <strain evidence="8">CLIB89</strain>
        <strain evidence="10">CLIB89(W29)</strain>
    </source>
</reference>
<dbReference type="GO" id="GO:0000465">
    <property type="term" value="P:exonucleolytic trimming to generate mature 5'-end of 5.8S rRNA from tricistronic rRNA transcript (SSU-rRNA, 5.8S rRNA, LSU-rRNA)"/>
    <property type="evidence" value="ECO:0007669"/>
    <property type="project" value="EnsemblFungi"/>
</dbReference>
<keyword evidence="5" id="KW-0539">Nucleus</keyword>
<evidence type="ECO:0000256" key="1">
    <source>
        <dbReference type="ARBA" id="ARBA00003439"/>
    </source>
</evidence>
<dbReference type="PANTHER" id="PTHR13634:SF0">
    <property type="entry name" value="RIBOSOME BIOGENESIS PROTEIN BRX1 HOMOLOG"/>
    <property type="match status" value="1"/>
</dbReference>
<evidence type="ECO:0000313" key="8">
    <source>
        <dbReference type="EMBL" id="AOW01573.1"/>
    </source>
</evidence>
<gene>
    <name evidence="9" type="ORF">B0I71DRAFT_127153</name>
    <name evidence="8" type="ORF">YALI1_B15692g</name>
</gene>
<dbReference type="FunFam" id="3.40.50.10480:FF:000003">
    <property type="entry name" value="Ribosome biogenesis protein BRX1"/>
    <property type="match status" value="1"/>
</dbReference>
<evidence type="ECO:0000256" key="3">
    <source>
        <dbReference type="ARBA" id="ARBA00006369"/>
    </source>
</evidence>
<dbReference type="EMBL" id="CP017554">
    <property type="protein sequence ID" value="AOW01573.1"/>
    <property type="molecule type" value="Genomic_DNA"/>
</dbReference>
<comment type="subcellular location">
    <subcellularLocation>
        <location evidence="2">Nucleus</location>
        <location evidence="2">Nucleolus</location>
    </subcellularLocation>
</comment>
<evidence type="ECO:0000256" key="6">
    <source>
        <dbReference type="SAM" id="MobiDB-lite"/>
    </source>
</evidence>
<sequence>MSTLYKTLSGESSKPEKTEKKDDGVTNKQRVLIITSRGVTFRQRHLISDLQTMLPHGRKESKLDTKSKLYQLNEIAEMYNCNNILYFEARKHMDLYMWMAKAPNGPTAKFHIQNLHTMDELNFTGNCLRGSRPILSFDSSFDDTPHNAVIKEMLTQTFGVPKGARKSKPFFDHVFTFSLVDNKVWFRNYQIQETVNEENPRETDISLVEIGPRFVMTLITMLEGSFGGPVIFENKQYVSPNTVRSQMKQQAAEQAASRAEAAFKRKVKVRDAVIAADPLADSVIFK</sequence>
<dbReference type="PANTHER" id="PTHR13634">
    <property type="entry name" value="RIBOSOME BIOGENESIS PROTEIN BRIX"/>
    <property type="match status" value="1"/>
</dbReference>
<dbReference type="PROSITE" id="PS50833">
    <property type="entry name" value="BRIX"/>
    <property type="match status" value="1"/>
</dbReference>